<comment type="caution">
    <text evidence="1">The sequence shown here is derived from an EMBL/GenBank/DDBJ whole genome shotgun (WGS) entry which is preliminary data.</text>
</comment>
<name>A0ABR4Q9F5_9CEST</name>
<reference evidence="1 2" key="1">
    <citation type="journal article" date="2022" name="Front. Cell. Infect. Microbiol.">
        <title>The Genomes of Two Strains of Taenia crassiceps the Animal Model for the Study of Human Cysticercosis.</title>
        <authorList>
            <person name="Bobes R.J."/>
            <person name="Estrada K."/>
            <person name="Rios-Valencia D.G."/>
            <person name="Calderon-Gallegos A."/>
            <person name="de la Torre P."/>
            <person name="Carrero J.C."/>
            <person name="Sanchez-Flores A."/>
            <person name="Laclette J.P."/>
        </authorList>
    </citation>
    <scope>NUCLEOTIDE SEQUENCE [LARGE SCALE GENOMIC DNA]</scope>
    <source>
        <strain evidence="1">WFUcys</strain>
    </source>
</reference>
<dbReference type="EMBL" id="JAKROA010000006">
    <property type="protein sequence ID" value="KAL5106336.1"/>
    <property type="molecule type" value="Genomic_DNA"/>
</dbReference>
<organism evidence="1 2">
    <name type="scientific">Taenia crassiceps</name>
    <dbReference type="NCBI Taxonomy" id="6207"/>
    <lineage>
        <taxon>Eukaryota</taxon>
        <taxon>Metazoa</taxon>
        <taxon>Spiralia</taxon>
        <taxon>Lophotrochozoa</taxon>
        <taxon>Platyhelminthes</taxon>
        <taxon>Cestoda</taxon>
        <taxon>Eucestoda</taxon>
        <taxon>Cyclophyllidea</taxon>
        <taxon>Taeniidae</taxon>
        <taxon>Taenia</taxon>
    </lineage>
</organism>
<dbReference type="Proteomes" id="UP001651158">
    <property type="component" value="Unassembled WGS sequence"/>
</dbReference>
<evidence type="ECO:0000313" key="1">
    <source>
        <dbReference type="EMBL" id="KAL5106336.1"/>
    </source>
</evidence>
<proteinExistence type="predicted"/>
<keyword evidence="2" id="KW-1185">Reference proteome</keyword>
<evidence type="ECO:0000313" key="2">
    <source>
        <dbReference type="Proteomes" id="UP001651158"/>
    </source>
</evidence>
<gene>
    <name evidence="1" type="ORF">TcWFU_007590</name>
</gene>
<protein>
    <submittedName>
        <fullName evidence="1">Uncharacterized protein</fullName>
    </submittedName>
</protein>
<accession>A0ABR4Q9F5</accession>
<sequence length="120" mass="13255">MTPVEVDDVLTLMALCNDGTPLKQTRRARWTATSSFRPPCNELLQDQVTCQLSIDGKSLPHEMLFRGSSLPNNASLLPQILPGAALSKSLRLNEGGNYFPKSNGNACVHLHKNVRVKQRE</sequence>